<organism evidence="2 3">
    <name type="scientific">Dasania phycosphaerae</name>
    <dbReference type="NCBI Taxonomy" id="2950436"/>
    <lineage>
        <taxon>Bacteria</taxon>
        <taxon>Pseudomonadati</taxon>
        <taxon>Pseudomonadota</taxon>
        <taxon>Gammaproteobacteria</taxon>
        <taxon>Cellvibrionales</taxon>
        <taxon>Spongiibacteraceae</taxon>
        <taxon>Dasania</taxon>
    </lineage>
</organism>
<comment type="caution">
    <text evidence="2">The sequence shown here is derived from an EMBL/GenBank/DDBJ whole genome shotgun (WGS) entry which is preliminary data.</text>
</comment>
<evidence type="ECO:0000313" key="3">
    <source>
        <dbReference type="Proteomes" id="UP001069090"/>
    </source>
</evidence>
<feature type="region of interest" description="Disordered" evidence="1">
    <location>
        <begin position="1"/>
        <end position="66"/>
    </location>
</feature>
<dbReference type="EMBL" id="JAPTGG010000004">
    <property type="protein sequence ID" value="MCZ0864974.1"/>
    <property type="molecule type" value="Genomic_DNA"/>
</dbReference>
<protein>
    <submittedName>
        <fullName evidence="2">Uncharacterized protein</fullName>
    </submittedName>
</protein>
<proteinExistence type="predicted"/>
<evidence type="ECO:0000256" key="1">
    <source>
        <dbReference type="SAM" id="MobiDB-lite"/>
    </source>
</evidence>
<dbReference type="Proteomes" id="UP001069090">
    <property type="component" value="Unassembled WGS sequence"/>
</dbReference>
<feature type="compositionally biased region" description="Basic and acidic residues" evidence="1">
    <location>
        <begin position="42"/>
        <end position="66"/>
    </location>
</feature>
<dbReference type="AlphaFoldDB" id="A0A9J6RJV7"/>
<dbReference type="RefSeq" id="WP_268905118.1">
    <property type="nucleotide sequence ID" value="NZ_JAPTGG010000004.1"/>
</dbReference>
<keyword evidence="3" id="KW-1185">Reference proteome</keyword>
<accession>A0A9J6RJV7</accession>
<name>A0A9J6RJV7_9GAMM</name>
<reference evidence="2 3" key="1">
    <citation type="submission" date="2022-12" db="EMBL/GenBank/DDBJ databases">
        <title>Dasania phycosphaerae sp. nov., isolated from particulate material of the south coast of Korea.</title>
        <authorList>
            <person name="Jiang Y."/>
        </authorList>
    </citation>
    <scope>NUCLEOTIDE SEQUENCE [LARGE SCALE GENOMIC DNA]</scope>
    <source>
        <strain evidence="2 3">GY-19</strain>
    </source>
</reference>
<evidence type="ECO:0000313" key="2">
    <source>
        <dbReference type="EMBL" id="MCZ0864974.1"/>
    </source>
</evidence>
<sequence>MTKFDASMTRRGVDITRAAAGHSGLDPESISLQIEGWMPNHVRQDGVGDQQDRMDNRQNEKRNTQK</sequence>
<gene>
    <name evidence="2" type="ORF">O0V09_07165</name>
</gene>